<dbReference type="EMBL" id="BPRB01000057">
    <property type="protein sequence ID" value="GJE58916.1"/>
    <property type="molecule type" value="Genomic_DNA"/>
</dbReference>
<comment type="caution">
    <text evidence="2">The sequence shown here is derived from an EMBL/GenBank/DDBJ whole genome shotgun (WGS) entry which is preliminary data.</text>
</comment>
<gene>
    <name evidence="2" type="ORF">MPOCJGCO_1001</name>
</gene>
<protein>
    <recommendedName>
        <fullName evidence="4">DUF4169 family protein</fullName>
    </recommendedName>
</protein>
<evidence type="ECO:0008006" key="4">
    <source>
        <dbReference type="Google" id="ProtNLM"/>
    </source>
</evidence>
<accession>A0ABQ4TV26</accession>
<feature type="region of interest" description="Disordered" evidence="1">
    <location>
        <begin position="22"/>
        <end position="66"/>
    </location>
</feature>
<evidence type="ECO:0000313" key="2">
    <source>
        <dbReference type="EMBL" id="GJE58916.1"/>
    </source>
</evidence>
<organism evidence="2 3">
    <name type="scientific">Methylobacterium trifolii</name>
    <dbReference type="NCBI Taxonomy" id="1003092"/>
    <lineage>
        <taxon>Bacteria</taxon>
        <taxon>Pseudomonadati</taxon>
        <taxon>Pseudomonadota</taxon>
        <taxon>Alphaproteobacteria</taxon>
        <taxon>Hyphomicrobiales</taxon>
        <taxon>Methylobacteriaceae</taxon>
        <taxon>Methylobacterium</taxon>
    </lineage>
</organism>
<sequence length="66" mass="7177">MGRAKPMTDSEKDRRTERLKAALRDNLRRRKAQGRGRAEDAAVTDGTPADATSNGAAPDRTPSEKP</sequence>
<dbReference type="Proteomes" id="UP001055057">
    <property type="component" value="Unassembled WGS sequence"/>
</dbReference>
<evidence type="ECO:0000256" key="1">
    <source>
        <dbReference type="SAM" id="MobiDB-lite"/>
    </source>
</evidence>
<evidence type="ECO:0000313" key="3">
    <source>
        <dbReference type="Proteomes" id="UP001055057"/>
    </source>
</evidence>
<reference evidence="2" key="1">
    <citation type="journal article" date="2021" name="Front. Microbiol.">
        <title>Comprehensive Comparative Genomics and Phenotyping of Methylobacterium Species.</title>
        <authorList>
            <person name="Alessa O."/>
            <person name="Ogura Y."/>
            <person name="Fujitani Y."/>
            <person name="Takami H."/>
            <person name="Hayashi T."/>
            <person name="Sahin N."/>
            <person name="Tani A."/>
        </authorList>
    </citation>
    <scope>NUCLEOTIDE SEQUENCE</scope>
    <source>
        <strain evidence="2">DSM 23632</strain>
    </source>
</reference>
<name>A0ABQ4TV26_9HYPH</name>
<reference evidence="2" key="2">
    <citation type="submission" date="2021-08" db="EMBL/GenBank/DDBJ databases">
        <authorList>
            <person name="Tani A."/>
            <person name="Ola A."/>
            <person name="Ogura Y."/>
            <person name="Katsura K."/>
            <person name="Hayashi T."/>
        </authorList>
    </citation>
    <scope>NUCLEOTIDE SEQUENCE</scope>
    <source>
        <strain evidence="2">DSM 23632</strain>
    </source>
</reference>
<dbReference type="RefSeq" id="WP_238181513.1">
    <property type="nucleotide sequence ID" value="NZ_BPRB01000057.1"/>
</dbReference>
<proteinExistence type="predicted"/>
<keyword evidence="3" id="KW-1185">Reference proteome</keyword>